<dbReference type="eggNOG" id="COG0811">
    <property type="taxonomic scope" value="Bacteria"/>
</dbReference>
<proteinExistence type="inferred from homology"/>
<reference evidence="9 10" key="1">
    <citation type="journal article" date="2009" name="Stand. Genomic Sci.">
        <title>Complete genome sequence of Desulfotomaculum acetoxidans type strain (5575).</title>
        <authorList>
            <person name="Spring S."/>
            <person name="Lapidus A."/>
            <person name="Schroder M."/>
            <person name="Gleim D."/>
            <person name="Sims D."/>
            <person name="Meincke L."/>
            <person name="Glavina Del Rio T."/>
            <person name="Tice H."/>
            <person name="Copeland A."/>
            <person name="Cheng J.F."/>
            <person name="Lucas S."/>
            <person name="Chen F."/>
            <person name="Nolan M."/>
            <person name="Bruce D."/>
            <person name="Goodwin L."/>
            <person name="Pitluck S."/>
            <person name="Ivanova N."/>
            <person name="Mavromatis K."/>
            <person name="Mikhailova N."/>
            <person name="Pati A."/>
            <person name="Chen A."/>
            <person name="Palaniappan K."/>
            <person name="Land M."/>
            <person name="Hauser L."/>
            <person name="Chang Y.J."/>
            <person name="Jeffries C.D."/>
            <person name="Chain P."/>
            <person name="Saunders E."/>
            <person name="Brettin T."/>
            <person name="Detter J.C."/>
            <person name="Goker M."/>
            <person name="Bristow J."/>
            <person name="Eisen J.A."/>
            <person name="Markowitz V."/>
            <person name="Hugenholtz P."/>
            <person name="Kyrpides N.C."/>
            <person name="Klenk H.P."/>
            <person name="Han C."/>
        </authorList>
    </citation>
    <scope>NUCLEOTIDE SEQUENCE [LARGE SCALE GENOMIC DNA]</scope>
    <source>
        <strain evidence="10">ATCC 49208 / DSM 771 / VKM B-1644</strain>
    </source>
</reference>
<keyword evidence="4 7" id="KW-1133">Transmembrane helix</keyword>
<evidence type="ECO:0000259" key="8">
    <source>
        <dbReference type="Pfam" id="PF01618"/>
    </source>
</evidence>
<dbReference type="PANTHER" id="PTHR30625:SF3">
    <property type="entry name" value="TOL-PAL SYSTEM PROTEIN TOLQ"/>
    <property type="match status" value="1"/>
</dbReference>
<dbReference type="EMBL" id="CP001720">
    <property type="protein sequence ID" value="ACV64206.1"/>
    <property type="molecule type" value="Genomic_DNA"/>
</dbReference>
<dbReference type="STRING" id="485916.Dtox_3487"/>
<dbReference type="PANTHER" id="PTHR30625">
    <property type="entry name" value="PROTEIN TOLQ"/>
    <property type="match status" value="1"/>
</dbReference>
<evidence type="ECO:0000313" key="10">
    <source>
        <dbReference type="Proteomes" id="UP000002217"/>
    </source>
</evidence>
<dbReference type="KEGG" id="dae:Dtox_3487"/>
<comment type="similarity">
    <text evidence="6">Belongs to the exbB/tolQ family.</text>
</comment>
<keyword evidence="6" id="KW-0653">Protein transport</keyword>
<sequence>MTVSMLTLLRDTMHTISSALLIPTIIILLLFMALAVVELGGLLAEALTDRRKVKINVPEMVEKFQGKNAGKIMEEIEKSRLFRRQKAVLGELSRHSNLPAASLRALARRLLAGEELHYVKITNRTDLVARLGPMLGLMATLIPLGPGMIALGQGDTKTLADSLLTAFDATVSGLAAAGVAFVISRLRKRWYEDYLSSLEAMMESLLEVLARERGVEE</sequence>
<accession>C8W6U7</accession>
<dbReference type="RefSeq" id="WP_015758896.1">
    <property type="nucleotide sequence ID" value="NC_013216.1"/>
</dbReference>
<protein>
    <submittedName>
        <fullName evidence="9">MotA/TolQ/ExbB proton channel</fullName>
    </submittedName>
</protein>
<dbReference type="GO" id="GO:0017038">
    <property type="term" value="P:protein import"/>
    <property type="evidence" value="ECO:0007669"/>
    <property type="project" value="TreeGrafter"/>
</dbReference>
<feature type="transmembrane region" description="Helical" evidence="7">
    <location>
        <begin position="163"/>
        <end position="183"/>
    </location>
</feature>
<comment type="subcellular location">
    <subcellularLocation>
        <location evidence="1">Cell membrane</location>
        <topology evidence="1">Multi-pass membrane protein</topology>
    </subcellularLocation>
    <subcellularLocation>
        <location evidence="6">Membrane</location>
        <topology evidence="6">Multi-pass membrane protein</topology>
    </subcellularLocation>
</comment>
<feature type="transmembrane region" description="Helical" evidence="7">
    <location>
        <begin position="127"/>
        <end position="151"/>
    </location>
</feature>
<evidence type="ECO:0000256" key="5">
    <source>
        <dbReference type="ARBA" id="ARBA00023136"/>
    </source>
</evidence>
<evidence type="ECO:0000256" key="7">
    <source>
        <dbReference type="SAM" id="Phobius"/>
    </source>
</evidence>
<keyword evidence="10" id="KW-1185">Reference proteome</keyword>
<dbReference type="AlphaFoldDB" id="C8W6U7"/>
<name>C8W6U7_DESAS</name>
<feature type="domain" description="MotA/TolQ/ExbB proton channel" evidence="8">
    <location>
        <begin position="119"/>
        <end position="199"/>
    </location>
</feature>
<dbReference type="InterPro" id="IPR050790">
    <property type="entry name" value="ExbB/TolQ_transport"/>
</dbReference>
<dbReference type="HOGENOM" id="CLU_088835_0_0_9"/>
<dbReference type="GO" id="GO:0005886">
    <property type="term" value="C:plasma membrane"/>
    <property type="evidence" value="ECO:0007669"/>
    <property type="project" value="UniProtKB-SubCell"/>
</dbReference>
<dbReference type="Pfam" id="PF01618">
    <property type="entry name" value="MotA_ExbB"/>
    <property type="match status" value="1"/>
</dbReference>
<evidence type="ECO:0000256" key="6">
    <source>
        <dbReference type="RuleBase" id="RU004057"/>
    </source>
</evidence>
<dbReference type="InterPro" id="IPR002898">
    <property type="entry name" value="MotA_ExbB_proton_chnl"/>
</dbReference>
<dbReference type="Proteomes" id="UP000002217">
    <property type="component" value="Chromosome"/>
</dbReference>
<keyword evidence="2" id="KW-1003">Cell membrane</keyword>
<gene>
    <name evidence="9" type="ordered locus">Dtox_3487</name>
</gene>
<keyword evidence="5 7" id="KW-0472">Membrane</keyword>
<feature type="transmembrane region" description="Helical" evidence="7">
    <location>
        <begin position="20"/>
        <end position="44"/>
    </location>
</feature>
<evidence type="ECO:0000256" key="4">
    <source>
        <dbReference type="ARBA" id="ARBA00022989"/>
    </source>
</evidence>
<evidence type="ECO:0000313" key="9">
    <source>
        <dbReference type="EMBL" id="ACV64206.1"/>
    </source>
</evidence>
<keyword evidence="6" id="KW-0813">Transport</keyword>
<organism evidence="9 10">
    <name type="scientific">Desulfofarcimen acetoxidans (strain ATCC 49208 / DSM 771 / KCTC 5769 / VKM B-1644 / 5575)</name>
    <name type="common">Desulfotomaculum acetoxidans</name>
    <dbReference type="NCBI Taxonomy" id="485916"/>
    <lineage>
        <taxon>Bacteria</taxon>
        <taxon>Bacillati</taxon>
        <taxon>Bacillota</taxon>
        <taxon>Clostridia</taxon>
        <taxon>Eubacteriales</taxon>
        <taxon>Peptococcaceae</taxon>
        <taxon>Desulfofarcimen</taxon>
    </lineage>
</organism>
<keyword evidence="3 7" id="KW-0812">Transmembrane</keyword>
<evidence type="ECO:0000256" key="2">
    <source>
        <dbReference type="ARBA" id="ARBA00022475"/>
    </source>
</evidence>
<evidence type="ECO:0000256" key="3">
    <source>
        <dbReference type="ARBA" id="ARBA00022692"/>
    </source>
</evidence>
<evidence type="ECO:0000256" key="1">
    <source>
        <dbReference type="ARBA" id="ARBA00004651"/>
    </source>
</evidence>